<dbReference type="Proteomes" id="UP000075243">
    <property type="component" value="Chromosome 10"/>
</dbReference>
<dbReference type="Gramene" id="C.cajan_13402.t">
    <property type="protein sequence ID" value="C.cajan_13402.t"/>
    <property type="gene ID" value="C.cajan_13402"/>
</dbReference>
<keyword evidence="2" id="KW-0812">Transmembrane</keyword>
<keyword evidence="4" id="KW-1185">Reference proteome</keyword>
<sequence length="435" mass="48523">MNQSNRVGELKTPFSSTPTWKTRYVSNQMEEEEDASPPFWTENGGGRRRLRRSYSLFLSSGALLICILVIALAFTLVIIPTLHSFATNILKPNSVKKSWDSLNLLLILFAILCGFLGKNTGEGFSDTPHEYDKPNPPTPPQWYEDSDLTPYKSYNRLRSFNSYPDLRQDSPADERWRFYDDTHINGYKVGEEESDTNVQVVKKEVPPPTPAPAERRSEQKKNKRTSATKELLTSLKGKKKKQRQGSVENVKSISSLHPQTSSVIHNMFPSKKSENKKLNSALSPHVSLSKTEPVHGGVTTIVASNKREDFYGMEENLVDTGNESPLIPIPPPPPPPPFTMPAWKFRVQGDFVRIDSISSSSSGSPDVEDQVVESPRSEDGEESGILLVYPNPDVDTNADTFIERFRSGLRMEEKQGIGTSNLRPSTKPKAGPSGV</sequence>
<dbReference type="STRING" id="3821.A0A151SUC4"/>
<reference evidence="3 4" key="1">
    <citation type="journal article" date="2012" name="Nat. Biotechnol.">
        <title>Draft genome sequence of pigeonpea (Cajanus cajan), an orphan legume crop of resource-poor farmers.</title>
        <authorList>
            <person name="Varshney R.K."/>
            <person name="Chen W."/>
            <person name="Li Y."/>
            <person name="Bharti A.K."/>
            <person name="Saxena R.K."/>
            <person name="Schlueter J.A."/>
            <person name="Donoghue M.T."/>
            <person name="Azam S."/>
            <person name="Fan G."/>
            <person name="Whaley A.M."/>
            <person name="Farmer A.D."/>
            <person name="Sheridan J."/>
            <person name="Iwata A."/>
            <person name="Tuteja R."/>
            <person name="Penmetsa R.V."/>
            <person name="Wu W."/>
            <person name="Upadhyaya H.D."/>
            <person name="Yang S.P."/>
            <person name="Shah T."/>
            <person name="Saxena K.B."/>
            <person name="Michael T."/>
            <person name="McCombie W.R."/>
            <person name="Yang B."/>
            <person name="Zhang G."/>
            <person name="Yang H."/>
            <person name="Wang J."/>
            <person name="Spillane C."/>
            <person name="Cook D.R."/>
            <person name="May G.D."/>
            <person name="Xu X."/>
            <person name="Jackson S.A."/>
        </authorList>
    </citation>
    <scope>NUCLEOTIDE SEQUENCE [LARGE SCALE GENOMIC DNA]</scope>
    <source>
        <strain evidence="4">cv. Asha</strain>
    </source>
</reference>
<feature type="region of interest" description="Disordered" evidence="1">
    <location>
        <begin position="356"/>
        <end position="397"/>
    </location>
</feature>
<evidence type="ECO:0000256" key="2">
    <source>
        <dbReference type="SAM" id="Phobius"/>
    </source>
</evidence>
<evidence type="ECO:0000256" key="1">
    <source>
        <dbReference type="SAM" id="MobiDB-lite"/>
    </source>
</evidence>
<proteinExistence type="predicted"/>
<dbReference type="AlphaFoldDB" id="A0A151SUC4"/>
<feature type="compositionally biased region" description="Polar residues" evidence="1">
    <location>
        <begin position="244"/>
        <end position="262"/>
    </location>
</feature>
<accession>A0A151SUC4</accession>
<dbReference type="EMBL" id="CM003612">
    <property type="protein sequence ID" value="KYP58407.1"/>
    <property type="molecule type" value="Genomic_DNA"/>
</dbReference>
<keyword evidence="2" id="KW-0472">Membrane</keyword>
<protein>
    <submittedName>
        <fullName evidence="3">Uncharacterized protein</fullName>
    </submittedName>
</protein>
<keyword evidence="2" id="KW-1133">Transmembrane helix</keyword>
<feature type="region of interest" description="Disordered" evidence="1">
    <location>
        <begin position="411"/>
        <end position="435"/>
    </location>
</feature>
<evidence type="ECO:0000313" key="3">
    <source>
        <dbReference type="EMBL" id="KYP58407.1"/>
    </source>
</evidence>
<organism evidence="3 4">
    <name type="scientific">Cajanus cajan</name>
    <name type="common">Pigeon pea</name>
    <name type="synonym">Cajanus indicus</name>
    <dbReference type="NCBI Taxonomy" id="3821"/>
    <lineage>
        <taxon>Eukaryota</taxon>
        <taxon>Viridiplantae</taxon>
        <taxon>Streptophyta</taxon>
        <taxon>Embryophyta</taxon>
        <taxon>Tracheophyta</taxon>
        <taxon>Spermatophyta</taxon>
        <taxon>Magnoliopsida</taxon>
        <taxon>eudicotyledons</taxon>
        <taxon>Gunneridae</taxon>
        <taxon>Pentapetalae</taxon>
        <taxon>rosids</taxon>
        <taxon>fabids</taxon>
        <taxon>Fabales</taxon>
        <taxon>Fabaceae</taxon>
        <taxon>Papilionoideae</taxon>
        <taxon>50 kb inversion clade</taxon>
        <taxon>NPAAA clade</taxon>
        <taxon>indigoferoid/millettioid clade</taxon>
        <taxon>Phaseoleae</taxon>
        <taxon>Cajanus</taxon>
    </lineage>
</organism>
<gene>
    <name evidence="3" type="ORF">KK1_013813</name>
</gene>
<feature type="region of interest" description="Disordered" evidence="1">
    <location>
        <begin position="126"/>
        <end position="145"/>
    </location>
</feature>
<feature type="transmembrane region" description="Helical" evidence="2">
    <location>
        <begin position="56"/>
        <end position="79"/>
    </location>
</feature>
<feature type="region of interest" description="Disordered" evidence="1">
    <location>
        <begin position="187"/>
        <end position="262"/>
    </location>
</feature>
<dbReference type="PANTHER" id="PTHR33098">
    <property type="entry name" value="COTTON FIBER (DUF761)"/>
    <property type="match status" value="1"/>
</dbReference>
<evidence type="ECO:0000313" key="4">
    <source>
        <dbReference type="Proteomes" id="UP000075243"/>
    </source>
</evidence>
<name>A0A151SUC4_CAJCA</name>
<dbReference type="PANTHER" id="PTHR33098:SF36">
    <property type="entry name" value="HYDROXYPROLINE-RICH GLYCOPROTEIN FAMILY PROTEIN"/>
    <property type="match status" value="1"/>
</dbReference>
<dbReference type="OMA" id="RATPRYW"/>